<name>A0A068WRD7_ECHGR</name>
<dbReference type="WBParaSite" id="EgrG_000353800">
    <property type="protein sequence ID" value="EgrG_000353800"/>
    <property type="gene ID" value="EgrG_000353800"/>
</dbReference>
<reference evidence="2" key="2">
    <citation type="submission" date="2014-06" db="EMBL/GenBank/DDBJ databases">
        <authorList>
            <person name="Aslett M."/>
        </authorList>
    </citation>
    <scope>NUCLEOTIDE SEQUENCE</scope>
</reference>
<sequence length="61" mass="6316">MSHEHDDVSKMLRRHVTTEDVVNVITARLRCDSPHNCGIGGGGGGGVGGGAWGGGRGEESW</sequence>
<protein>
    <submittedName>
        <fullName evidence="4">CBS domain-containing protein</fullName>
    </submittedName>
</protein>
<feature type="region of interest" description="Disordered" evidence="1">
    <location>
        <begin position="39"/>
        <end position="61"/>
    </location>
</feature>
<accession>A0A068WRD7</accession>
<proteinExistence type="predicted"/>
<feature type="compositionally biased region" description="Gly residues" evidence="1">
    <location>
        <begin position="39"/>
        <end position="55"/>
    </location>
</feature>
<evidence type="ECO:0000313" key="3">
    <source>
        <dbReference type="Proteomes" id="UP000492820"/>
    </source>
</evidence>
<dbReference type="Proteomes" id="UP000492820">
    <property type="component" value="Unassembled WGS sequence"/>
</dbReference>
<dbReference type="EMBL" id="LK028586">
    <property type="protein sequence ID" value="CDS22334.1"/>
    <property type="molecule type" value="Genomic_DNA"/>
</dbReference>
<reference evidence="2 3" key="1">
    <citation type="journal article" date="2013" name="Nature">
        <title>The genomes of four tapeworm species reveal adaptations to parasitism.</title>
        <authorList>
            <person name="Tsai I.J."/>
            <person name="Zarowiecki M."/>
            <person name="Holroyd N."/>
            <person name="Garciarrubio A."/>
            <person name="Sanchez-Flores A."/>
            <person name="Brooks K.L."/>
            <person name="Tracey A."/>
            <person name="Bobes R.J."/>
            <person name="Fragoso G."/>
            <person name="Sciutto E."/>
            <person name="Aslett M."/>
            <person name="Beasley H."/>
            <person name="Bennett H.M."/>
            <person name="Cai J."/>
            <person name="Camicia F."/>
            <person name="Clark R."/>
            <person name="Cucher M."/>
            <person name="De Silva N."/>
            <person name="Day T.A."/>
            <person name="Deplazes P."/>
            <person name="Estrada K."/>
            <person name="Fernandez C."/>
            <person name="Holland P.W."/>
            <person name="Hou J."/>
            <person name="Hu S."/>
            <person name="Huckvale T."/>
            <person name="Hung S.S."/>
            <person name="Kamenetzky L."/>
            <person name="Keane J.A."/>
            <person name="Kiss F."/>
            <person name="Koziol U."/>
            <person name="Lambert O."/>
            <person name="Liu K."/>
            <person name="Luo X."/>
            <person name="Luo Y."/>
            <person name="Macchiaroli N."/>
            <person name="Nichol S."/>
            <person name="Paps J."/>
            <person name="Parkinson J."/>
            <person name="Pouchkina-Stantcheva N."/>
            <person name="Riddiford N."/>
            <person name="Rosenzvit M."/>
            <person name="Salinas G."/>
            <person name="Wasmuth J.D."/>
            <person name="Zamanian M."/>
            <person name="Zheng Y."/>
            <person name="Cai X."/>
            <person name="Soberon X."/>
            <person name="Olson P.D."/>
            <person name="Laclette J.P."/>
            <person name="Brehm K."/>
            <person name="Berriman M."/>
            <person name="Garciarrubio A."/>
            <person name="Bobes R.J."/>
            <person name="Fragoso G."/>
            <person name="Sanchez-Flores A."/>
            <person name="Estrada K."/>
            <person name="Cevallos M.A."/>
            <person name="Morett E."/>
            <person name="Gonzalez V."/>
            <person name="Portillo T."/>
            <person name="Ochoa-Leyva A."/>
            <person name="Jose M.V."/>
            <person name="Sciutto E."/>
            <person name="Landa A."/>
            <person name="Jimenez L."/>
            <person name="Valdes V."/>
            <person name="Carrero J.C."/>
            <person name="Larralde C."/>
            <person name="Morales-Montor J."/>
            <person name="Limon-Lason J."/>
            <person name="Soberon X."/>
            <person name="Laclette J.P."/>
        </authorList>
    </citation>
    <scope>NUCLEOTIDE SEQUENCE [LARGE SCALE GENOMIC DNA]</scope>
</reference>
<evidence type="ECO:0000313" key="2">
    <source>
        <dbReference type="EMBL" id="CDS22334.1"/>
    </source>
</evidence>
<evidence type="ECO:0000256" key="1">
    <source>
        <dbReference type="SAM" id="MobiDB-lite"/>
    </source>
</evidence>
<gene>
    <name evidence="2" type="ORF">EgrG_000353800</name>
</gene>
<evidence type="ECO:0000313" key="4">
    <source>
        <dbReference type="WBParaSite" id="EgrG_000353800"/>
    </source>
</evidence>
<dbReference type="AlphaFoldDB" id="A0A068WRD7"/>
<reference evidence="4" key="3">
    <citation type="submission" date="2020-10" db="UniProtKB">
        <authorList>
            <consortium name="WormBaseParasite"/>
        </authorList>
    </citation>
    <scope>IDENTIFICATION</scope>
</reference>
<organism evidence="2">
    <name type="scientific">Echinococcus granulosus</name>
    <name type="common">Hydatid tapeworm</name>
    <dbReference type="NCBI Taxonomy" id="6210"/>
    <lineage>
        <taxon>Eukaryota</taxon>
        <taxon>Metazoa</taxon>
        <taxon>Spiralia</taxon>
        <taxon>Lophotrochozoa</taxon>
        <taxon>Platyhelminthes</taxon>
        <taxon>Cestoda</taxon>
        <taxon>Eucestoda</taxon>
        <taxon>Cyclophyllidea</taxon>
        <taxon>Taeniidae</taxon>
        <taxon>Echinococcus</taxon>
        <taxon>Echinococcus granulosus group</taxon>
    </lineage>
</organism>